<feature type="binding site" evidence="11">
    <location>
        <position position="34"/>
    </location>
    <ligand>
        <name>substrate</name>
    </ligand>
</feature>
<dbReference type="GO" id="GO:0005524">
    <property type="term" value="F:ATP binding"/>
    <property type="evidence" value="ECO:0007669"/>
    <property type="project" value="UniProtKB-UniRule"/>
</dbReference>
<dbReference type="PANTHER" id="PTHR21087:SF16">
    <property type="entry name" value="SHIKIMATE KINASE 1, CHLOROPLASTIC"/>
    <property type="match status" value="1"/>
</dbReference>
<comment type="similarity">
    <text evidence="2 11">Belongs to the shikimate kinase family.</text>
</comment>
<evidence type="ECO:0000313" key="13">
    <source>
        <dbReference type="Proteomes" id="UP000002572"/>
    </source>
</evidence>
<dbReference type="InterPro" id="IPR023000">
    <property type="entry name" value="Shikimate_kinase_CS"/>
</dbReference>
<feature type="binding site" evidence="11">
    <location>
        <begin position="12"/>
        <end position="17"/>
    </location>
    <ligand>
        <name>ATP</name>
        <dbReference type="ChEBI" id="CHEBI:30616"/>
    </ligand>
</feature>
<dbReference type="AlphaFoldDB" id="E6W1L1"/>
<keyword evidence="6 11" id="KW-0547">Nucleotide-binding</keyword>
<reference evidence="12 13" key="1">
    <citation type="submission" date="2010-12" db="EMBL/GenBank/DDBJ databases">
        <title>Complete sequence of Desulfurispirillum indicum S5.</title>
        <authorList>
            <consortium name="US DOE Joint Genome Institute"/>
            <person name="Lucas S."/>
            <person name="Copeland A."/>
            <person name="Lapidus A."/>
            <person name="Cheng J.-F."/>
            <person name="Goodwin L."/>
            <person name="Pitluck S."/>
            <person name="Chertkov O."/>
            <person name="Held B."/>
            <person name="Detter J.C."/>
            <person name="Han C."/>
            <person name="Tapia R."/>
            <person name="Land M."/>
            <person name="Hauser L."/>
            <person name="Kyrpides N."/>
            <person name="Ivanova N."/>
            <person name="Mikhailova N."/>
            <person name="Haggblom M."/>
            <person name="Rauschenbach I."/>
            <person name="Bini E."/>
            <person name="Woyke T."/>
        </authorList>
    </citation>
    <scope>NUCLEOTIDE SEQUENCE [LARGE SCALE GENOMIC DNA]</scope>
    <source>
        <strain evidence="13">ATCC BAA-1389 / DSM 22839 / S5</strain>
    </source>
</reference>
<dbReference type="InterPro" id="IPR027417">
    <property type="entry name" value="P-loop_NTPase"/>
</dbReference>
<feature type="binding site" evidence="11">
    <location>
        <position position="118"/>
    </location>
    <ligand>
        <name>ATP</name>
        <dbReference type="ChEBI" id="CHEBI:30616"/>
    </ligand>
</feature>
<evidence type="ECO:0000256" key="4">
    <source>
        <dbReference type="ARBA" id="ARBA00022605"/>
    </source>
</evidence>
<comment type="subunit">
    <text evidence="11">Monomer.</text>
</comment>
<keyword evidence="9 11" id="KW-0057">Aromatic amino acid biosynthesis</keyword>
<dbReference type="EC" id="2.7.1.71" evidence="3 11"/>
<dbReference type="PANTHER" id="PTHR21087">
    <property type="entry name" value="SHIKIMATE KINASE"/>
    <property type="match status" value="1"/>
</dbReference>
<feature type="binding site" evidence="11">
    <location>
        <position position="137"/>
    </location>
    <ligand>
        <name>substrate</name>
    </ligand>
</feature>
<evidence type="ECO:0000256" key="5">
    <source>
        <dbReference type="ARBA" id="ARBA00022679"/>
    </source>
</evidence>
<protein>
    <recommendedName>
        <fullName evidence="3 11">Shikimate kinase</fullName>
        <shortName evidence="11">SK</shortName>
        <ecNumber evidence="3 11">2.7.1.71</ecNumber>
    </recommendedName>
</protein>
<dbReference type="GO" id="GO:0009423">
    <property type="term" value="P:chorismate biosynthetic process"/>
    <property type="evidence" value="ECO:0007669"/>
    <property type="project" value="UniProtKB-UniRule"/>
</dbReference>
<evidence type="ECO:0000313" key="12">
    <source>
        <dbReference type="EMBL" id="ADU66560.1"/>
    </source>
</evidence>
<organism evidence="12 13">
    <name type="scientific">Desulfurispirillum indicum (strain ATCC BAA-1389 / DSM 22839 / S5)</name>
    <dbReference type="NCBI Taxonomy" id="653733"/>
    <lineage>
        <taxon>Bacteria</taxon>
        <taxon>Pseudomonadati</taxon>
        <taxon>Chrysiogenota</taxon>
        <taxon>Chrysiogenia</taxon>
        <taxon>Chrysiogenales</taxon>
        <taxon>Chrysiogenaceae</taxon>
        <taxon>Desulfurispirillum</taxon>
    </lineage>
</organism>
<evidence type="ECO:0000256" key="9">
    <source>
        <dbReference type="ARBA" id="ARBA00023141"/>
    </source>
</evidence>
<comment type="cofactor">
    <cofactor evidence="11">
        <name>Mg(2+)</name>
        <dbReference type="ChEBI" id="CHEBI:18420"/>
    </cofactor>
    <text evidence="11">Binds 1 Mg(2+) ion per subunit.</text>
</comment>
<dbReference type="GO" id="GO:0008652">
    <property type="term" value="P:amino acid biosynthetic process"/>
    <property type="evidence" value="ECO:0007669"/>
    <property type="project" value="UniProtKB-KW"/>
</dbReference>
<dbReference type="UniPathway" id="UPA00053">
    <property type="reaction ID" value="UER00088"/>
</dbReference>
<dbReference type="Pfam" id="PF01202">
    <property type="entry name" value="SKI"/>
    <property type="match status" value="1"/>
</dbReference>
<accession>E6W1L1</accession>
<evidence type="ECO:0000256" key="6">
    <source>
        <dbReference type="ARBA" id="ARBA00022741"/>
    </source>
</evidence>
<comment type="function">
    <text evidence="11">Catalyzes the specific phosphorylation of the 3-hydroxyl group of shikimic acid using ATP as a cosubstrate.</text>
</comment>
<name>E6W1L1_DESIS</name>
<keyword evidence="8 11" id="KW-0067">ATP-binding</keyword>
<dbReference type="eggNOG" id="COG0703">
    <property type="taxonomic scope" value="Bacteria"/>
</dbReference>
<dbReference type="RefSeq" id="WP_013506440.1">
    <property type="nucleotide sequence ID" value="NC_014836.1"/>
</dbReference>
<gene>
    <name evidence="11" type="primary">aroK</name>
    <name evidence="12" type="ordered locus">Selin_1833</name>
</gene>
<keyword evidence="4 11" id="KW-0028">Amino-acid biosynthesis</keyword>
<sequence>MQRHIILSGFMGSGKSTVGRILSRRLSLPFHDVDDVIEKQTGMKIMDIFSQHSEAYFRELETRVLRDILATPPSVIATGGGTLMEPENLTLSKQQGVLFYLSASAKTLHERVRHSQHRPLVKKHSSLEAFARLLEARIPFYKKCDYIIDADNMSPDEVATYIQEILTP</sequence>
<evidence type="ECO:0000256" key="3">
    <source>
        <dbReference type="ARBA" id="ARBA00012154"/>
    </source>
</evidence>
<keyword evidence="5 11" id="KW-0808">Transferase</keyword>
<evidence type="ECO:0000256" key="8">
    <source>
        <dbReference type="ARBA" id="ARBA00022840"/>
    </source>
</evidence>
<comment type="pathway">
    <text evidence="1 11">Metabolic intermediate biosynthesis; chorismate biosynthesis; chorismate from D-erythrose 4-phosphate and phosphoenolpyruvate: step 5/7.</text>
</comment>
<feature type="binding site" evidence="11">
    <location>
        <position position="16"/>
    </location>
    <ligand>
        <name>Mg(2+)</name>
        <dbReference type="ChEBI" id="CHEBI:18420"/>
    </ligand>
</feature>
<dbReference type="GO" id="GO:0004765">
    <property type="term" value="F:shikimate kinase activity"/>
    <property type="evidence" value="ECO:0007669"/>
    <property type="project" value="UniProtKB-UniRule"/>
</dbReference>
<evidence type="ECO:0000256" key="1">
    <source>
        <dbReference type="ARBA" id="ARBA00004842"/>
    </source>
</evidence>
<keyword evidence="7 11" id="KW-0418">Kinase</keyword>
<dbReference type="CDD" id="cd00464">
    <property type="entry name" value="SK"/>
    <property type="match status" value="1"/>
</dbReference>
<dbReference type="OrthoDB" id="9800332at2"/>
<dbReference type="InterPro" id="IPR000623">
    <property type="entry name" value="Shikimate_kinase/TSH1"/>
</dbReference>
<comment type="caution">
    <text evidence="11">Lacks conserved residue(s) required for the propagation of feature annotation.</text>
</comment>
<comment type="subcellular location">
    <subcellularLocation>
        <location evidence="11">Cytoplasm</location>
    </subcellularLocation>
</comment>
<evidence type="ECO:0000256" key="7">
    <source>
        <dbReference type="ARBA" id="ARBA00022777"/>
    </source>
</evidence>
<dbReference type="FunCoup" id="E6W1L1">
    <property type="interactions" value="517"/>
</dbReference>
<keyword evidence="13" id="KW-1185">Reference proteome</keyword>
<dbReference type="Proteomes" id="UP000002572">
    <property type="component" value="Chromosome"/>
</dbReference>
<evidence type="ECO:0000256" key="11">
    <source>
        <dbReference type="HAMAP-Rule" id="MF_00109"/>
    </source>
</evidence>
<dbReference type="InParanoid" id="E6W1L1"/>
<keyword evidence="11" id="KW-0963">Cytoplasm</keyword>
<dbReference type="EMBL" id="CP002432">
    <property type="protein sequence ID" value="ADU66560.1"/>
    <property type="molecule type" value="Genomic_DNA"/>
</dbReference>
<feature type="binding site" evidence="11">
    <location>
        <position position="80"/>
    </location>
    <ligand>
        <name>substrate</name>
    </ligand>
</feature>
<dbReference type="GO" id="GO:0005829">
    <property type="term" value="C:cytosol"/>
    <property type="evidence" value="ECO:0007669"/>
    <property type="project" value="TreeGrafter"/>
</dbReference>
<keyword evidence="11" id="KW-0460">Magnesium</keyword>
<feature type="binding site" evidence="11">
    <location>
        <position position="58"/>
    </location>
    <ligand>
        <name>substrate</name>
    </ligand>
</feature>
<dbReference type="HOGENOM" id="CLU_057607_2_2_0"/>
<keyword evidence="11" id="KW-0479">Metal-binding</keyword>
<dbReference type="STRING" id="653733.Selin_1833"/>
<comment type="catalytic activity">
    <reaction evidence="10 11">
        <text>shikimate + ATP = 3-phosphoshikimate + ADP + H(+)</text>
        <dbReference type="Rhea" id="RHEA:13121"/>
        <dbReference type="ChEBI" id="CHEBI:15378"/>
        <dbReference type="ChEBI" id="CHEBI:30616"/>
        <dbReference type="ChEBI" id="CHEBI:36208"/>
        <dbReference type="ChEBI" id="CHEBI:145989"/>
        <dbReference type="ChEBI" id="CHEBI:456216"/>
        <dbReference type="EC" id="2.7.1.71"/>
    </reaction>
</comment>
<dbReference type="PROSITE" id="PS01128">
    <property type="entry name" value="SHIKIMATE_KINASE"/>
    <property type="match status" value="1"/>
</dbReference>
<evidence type="ECO:0000256" key="2">
    <source>
        <dbReference type="ARBA" id="ARBA00006997"/>
    </source>
</evidence>
<evidence type="ECO:0000256" key="10">
    <source>
        <dbReference type="ARBA" id="ARBA00048567"/>
    </source>
</evidence>
<dbReference type="KEGG" id="din:Selin_1833"/>
<dbReference type="HAMAP" id="MF_00109">
    <property type="entry name" value="Shikimate_kinase"/>
    <property type="match status" value="1"/>
</dbReference>
<dbReference type="SUPFAM" id="SSF52540">
    <property type="entry name" value="P-loop containing nucleoside triphosphate hydrolases"/>
    <property type="match status" value="1"/>
</dbReference>
<dbReference type="GO" id="GO:0000287">
    <property type="term" value="F:magnesium ion binding"/>
    <property type="evidence" value="ECO:0007669"/>
    <property type="project" value="UniProtKB-UniRule"/>
</dbReference>
<dbReference type="PRINTS" id="PR01100">
    <property type="entry name" value="SHIKIMTKNASE"/>
</dbReference>
<dbReference type="GO" id="GO:0009073">
    <property type="term" value="P:aromatic amino acid family biosynthetic process"/>
    <property type="evidence" value="ECO:0007669"/>
    <property type="project" value="UniProtKB-KW"/>
</dbReference>
<dbReference type="InterPro" id="IPR031322">
    <property type="entry name" value="Shikimate/glucono_kinase"/>
</dbReference>
<dbReference type="Gene3D" id="3.40.50.300">
    <property type="entry name" value="P-loop containing nucleotide triphosphate hydrolases"/>
    <property type="match status" value="1"/>
</dbReference>
<proteinExistence type="inferred from homology"/>